<dbReference type="EC" id="4.2.1.130" evidence="1"/>
<dbReference type="SUPFAM" id="SSF52317">
    <property type="entry name" value="Class I glutamine amidotransferase-like"/>
    <property type="match status" value="1"/>
</dbReference>
<comment type="catalytic activity">
    <reaction evidence="5">
        <text>methylglyoxal + H2O = (R)-lactate + H(+)</text>
        <dbReference type="Rhea" id="RHEA:27754"/>
        <dbReference type="ChEBI" id="CHEBI:15377"/>
        <dbReference type="ChEBI" id="CHEBI:15378"/>
        <dbReference type="ChEBI" id="CHEBI:16004"/>
        <dbReference type="ChEBI" id="CHEBI:17158"/>
        <dbReference type="EC" id="4.2.1.130"/>
    </reaction>
</comment>
<protein>
    <recommendedName>
        <fullName evidence="1">D-lactate dehydratase</fullName>
        <ecNumber evidence="1">4.2.1.130</ecNumber>
    </recommendedName>
</protein>
<gene>
    <name evidence="6" type="primary">SPOSA6832_00364</name>
</gene>
<keyword evidence="3" id="KW-0456">Lyase</keyword>
<dbReference type="InterPro" id="IPR050325">
    <property type="entry name" value="Prot/Nucl_acid_deglycase"/>
</dbReference>
<dbReference type="Gene3D" id="3.40.50.880">
    <property type="match status" value="1"/>
</dbReference>
<keyword evidence="2" id="KW-0346">Stress response</keyword>
<dbReference type="EMBL" id="CENE01000001">
    <property type="protein sequence ID" value="CEQ38875.1"/>
    <property type="molecule type" value="Genomic_DNA"/>
</dbReference>
<evidence type="ECO:0000256" key="2">
    <source>
        <dbReference type="ARBA" id="ARBA00023016"/>
    </source>
</evidence>
<comment type="similarity">
    <text evidence="4">Belongs to the peptidase C56 family. HSP31-like subfamily.</text>
</comment>
<name>A0A0D6EH17_SPOSA</name>
<dbReference type="InterPro" id="IPR029062">
    <property type="entry name" value="Class_I_gatase-like"/>
</dbReference>
<dbReference type="PANTHER" id="PTHR48094:SF11">
    <property type="entry name" value="GLUTATHIONE-INDEPENDENT GLYOXALASE HSP31-RELATED"/>
    <property type="match status" value="1"/>
</dbReference>
<evidence type="ECO:0000256" key="3">
    <source>
        <dbReference type="ARBA" id="ARBA00023239"/>
    </source>
</evidence>
<dbReference type="OrthoDB" id="543156at2759"/>
<organism evidence="6 7">
    <name type="scientific">Sporidiobolus salmonicolor</name>
    <name type="common">Yeast-like fungus</name>
    <name type="synonym">Sporobolomyces salmonicolor</name>
    <dbReference type="NCBI Taxonomy" id="5005"/>
    <lineage>
        <taxon>Eukaryota</taxon>
        <taxon>Fungi</taxon>
        <taxon>Dikarya</taxon>
        <taxon>Basidiomycota</taxon>
        <taxon>Pucciniomycotina</taxon>
        <taxon>Microbotryomycetes</taxon>
        <taxon>Sporidiobolales</taxon>
        <taxon>Sporidiobolaceae</taxon>
        <taxon>Sporobolomyces</taxon>
    </lineage>
</organism>
<dbReference type="GO" id="GO:0005737">
    <property type="term" value="C:cytoplasm"/>
    <property type="evidence" value="ECO:0007669"/>
    <property type="project" value="TreeGrafter"/>
</dbReference>
<dbReference type="GO" id="GO:0019172">
    <property type="term" value="F:glyoxalase III activity"/>
    <property type="evidence" value="ECO:0007669"/>
    <property type="project" value="UniProtKB-EC"/>
</dbReference>
<evidence type="ECO:0000313" key="6">
    <source>
        <dbReference type="EMBL" id="CEQ38875.1"/>
    </source>
</evidence>
<evidence type="ECO:0000256" key="4">
    <source>
        <dbReference type="ARBA" id="ARBA00038493"/>
    </source>
</evidence>
<dbReference type="Proteomes" id="UP000243876">
    <property type="component" value="Unassembled WGS sequence"/>
</dbReference>
<evidence type="ECO:0000313" key="7">
    <source>
        <dbReference type="Proteomes" id="UP000243876"/>
    </source>
</evidence>
<keyword evidence="7" id="KW-1185">Reference proteome</keyword>
<accession>A0A0D6EH17</accession>
<dbReference type="GO" id="GO:0019243">
    <property type="term" value="P:methylglyoxal catabolic process to D-lactate via S-lactoyl-glutathione"/>
    <property type="evidence" value="ECO:0007669"/>
    <property type="project" value="TreeGrafter"/>
</dbReference>
<dbReference type="AlphaFoldDB" id="A0A0D6EH17"/>
<feature type="non-terminal residue" evidence="6">
    <location>
        <position position="1"/>
    </location>
</feature>
<dbReference type="PANTHER" id="PTHR48094">
    <property type="entry name" value="PROTEIN/NUCLEIC ACID DEGLYCASE DJ-1-RELATED"/>
    <property type="match status" value="1"/>
</dbReference>
<evidence type="ECO:0000256" key="5">
    <source>
        <dbReference type="ARBA" id="ARBA00048082"/>
    </source>
</evidence>
<proteinExistence type="inferred from homology"/>
<dbReference type="CDD" id="cd03141">
    <property type="entry name" value="GATase1_Hsp31_like"/>
    <property type="match status" value="1"/>
</dbReference>
<reference evidence="7" key="1">
    <citation type="submission" date="2015-02" db="EMBL/GenBank/DDBJ databases">
        <authorList>
            <person name="Gon?alves P."/>
        </authorList>
    </citation>
    <scope>NUCLEOTIDE SEQUENCE [LARGE SCALE GENOMIC DNA]</scope>
</reference>
<sequence>PEAAHPYYQVTNAGYEVEFASPLGGAAPLDPSSVEAFKGDEESMKFLNDAAIKKQVENTKKVHTNYDVLTATFPSATQLSEVQSKDYKAIFYVGGHGPIFGALRSVRRLISLYADPLSRWLADLYSDPNSLQLIDEFWRESKPVAAVCHGPVVFIKAIDTATGEPLLRGKKATCFSNKEEEIADLVDEIPFLVESQMKGVPCHFQNTREPWGVEVVTDESVPGKTLITGANPASASETGKALIKAIKARE</sequence>
<evidence type="ECO:0000256" key="1">
    <source>
        <dbReference type="ARBA" id="ARBA00013134"/>
    </source>
</evidence>